<proteinExistence type="predicted"/>
<dbReference type="AlphaFoldDB" id="A0AAD3Y1D3"/>
<gene>
    <name evidence="2" type="ORF">Nepgr_025693</name>
</gene>
<feature type="region of interest" description="Disordered" evidence="1">
    <location>
        <begin position="21"/>
        <end position="45"/>
    </location>
</feature>
<evidence type="ECO:0000313" key="3">
    <source>
        <dbReference type="Proteomes" id="UP001279734"/>
    </source>
</evidence>
<reference evidence="2" key="1">
    <citation type="submission" date="2023-05" db="EMBL/GenBank/DDBJ databases">
        <title>Nepenthes gracilis genome sequencing.</title>
        <authorList>
            <person name="Fukushima K."/>
        </authorList>
    </citation>
    <scope>NUCLEOTIDE SEQUENCE</scope>
    <source>
        <strain evidence="2">SING2019-196</strain>
    </source>
</reference>
<name>A0AAD3Y1D3_NEPGR</name>
<keyword evidence="3" id="KW-1185">Reference proteome</keyword>
<dbReference type="EMBL" id="BSYO01000027">
    <property type="protein sequence ID" value="GMH23850.1"/>
    <property type="molecule type" value="Genomic_DNA"/>
</dbReference>
<accession>A0AAD3Y1D3</accession>
<comment type="caution">
    <text evidence="2">The sequence shown here is derived from an EMBL/GenBank/DDBJ whole genome shotgun (WGS) entry which is preliminary data.</text>
</comment>
<evidence type="ECO:0000313" key="2">
    <source>
        <dbReference type="EMBL" id="GMH23850.1"/>
    </source>
</evidence>
<dbReference type="Proteomes" id="UP001279734">
    <property type="component" value="Unassembled WGS sequence"/>
</dbReference>
<protein>
    <submittedName>
        <fullName evidence="2">Uncharacterized protein</fullName>
    </submittedName>
</protein>
<evidence type="ECO:0000256" key="1">
    <source>
        <dbReference type="SAM" id="MobiDB-lite"/>
    </source>
</evidence>
<organism evidence="2 3">
    <name type="scientific">Nepenthes gracilis</name>
    <name type="common">Slender pitcher plant</name>
    <dbReference type="NCBI Taxonomy" id="150966"/>
    <lineage>
        <taxon>Eukaryota</taxon>
        <taxon>Viridiplantae</taxon>
        <taxon>Streptophyta</taxon>
        <taxon>Embryophyta</taxon>
        <taxon>Tracheophyta</taxon>
        <taxon>Spermatophyta</taxon>
        <taxon>Magnoliopsida</taxon>
        <taxon>eudicotyledons</taxon>
        <taxon>Gunneridae</taxon>
        <taxon>Pentapetalae</taxon>
        <taxon>Caryophyllales</taxon>
        <taxon>Nepenthaceae</taxon>
        <taxon>Nepenthes</taxon>
    </lineage>
</organism>
<sequence>MRAARQGGIKRRTRRLIDSFKQRKTEGKEGLHGRRNRRKTEAEEREEILHPRIWKRPDYITLLLHGINCVHGMNPWPPSANGTAIRLRKCCPFRTGAINHEIKILRVDKKYLQMDPASGRVGHHPKSAPLN</sequence>
<feature type="compositionally biased region" description="Basic and acidic residues" evidence="1">
    <location>
        <begin position="21"/>
        <end position="32"/>
    </location>
</feature>